<protein>
    <submittedName>
        <fullName evidence="1">Uncharacterized protein</fullName>
    </submittedName>
</protein>
<comment type="caution">
    <text evidence="1">The sequence shown here is derived from an EMBL/GenBank/DDBJ whole genome shotgun (WGS) entry which is preliminary data.</text>
</comment>
<proteinExistence type="predicted"/>
<evidence type="ECO:0000313" key="1">
    <source>
        <dbReference type="EMBL" id="GLK68716.1"/>
    </source>
</evidence>
<name>A0A9W6J0T8_9HYPH</name>
<reference evidence="1" key="2">
    <citation type="submission" date="2023-01" db="EMBL/GenBank/DDBJ databases">
        <authorList>
            <person name="Sun Q."/>
            <person name="Evtushenko L."/>
        </authorList>
    </citation>
    <scope>NUCLEOTIDE SEQUENCE</scope>
    <source>
        <strain evidence="1">VKM B-2347</strain>
    </source>
</reference>
<reference evidence="1" key="1">
    <citation type="journal article" date="2014" name="Int. J. Syst. Evol. Microbiol.">
        <title>Complete genome sequence of Corynebacterium casei LMG S-19264T (=DSM 44701T), isolated from a smear-ripened cheese.</title>
        <authorList>
            <consortium name="US DOE Joint Genome Institute (JGI-PGF)"/>
            <person name="Walter F."/>
            <person name="Albersmeier A."/>
            <person name="Kalinowski J."/>
            <person name="Ruckert C."/>
        </authorList>
    </citation>
    <scope>NUCLEOTIDE SEQUENCE</scope>
    <source>
        <strain evidence="1">VKM B-2347</strain>
    </source>
</reference>
<dbReference type="Proteomes" id="UP001143372">
    <property type="component" value="Unassembled WGS sequence"/>
</dbReference>
<dbReference type="EMBL" id="BSFI01000008">
    <property type="protein sequence ID" value="GLK68716.1"/>
    <property type="molecule type" value="Genomic_DNA"/>
</dbReference>
<accession>A0A9W6J0T8</accession>
<evidence type="ECO:0000313" key="2">
    <source>
        <dbReference type="Proteomes" id="UP001143372"/>
    </source>
</evidence>
<dbReference type="AlphaFoldDB" id="A0A9W6J0T8"/>
<gene>
    <name evidence="1" type="ORF">GCM10008179_23540</name>
</gene>
<organism evidence="1 2">
    <name type="scientific">Hansschlegelia plantiphila</name>
    <dbReference type="NCBI Taxonomy" id="374655"/>
    <lineage>
        <taxon>Bacteria</taxon>
        <taxon>Pseudomonadati</taxon>
        <taxon>Pseudomonadota</taxon>
        <taxon>Alphaproteobacteria</taxon>
        <taxon>Hyphomicrobiales</taxon>
        <taxon>Methylopilaceae</taxon>
        <taxon>Hansschlegelia</taxon>
    </lineage>
</organism>
<keyword evidence="2" id="KW-1185">Reference proteome</keyword>
<sequence length="117" mass="12642">MDGVVRAPSAFSITRGWAPSITATQEFVVPRSIPMTLPMTVTSSSLFKRTGWPRSGLAVTPDEAAATLRSLDKSAVSRVGGYIRMTFSGRKADDDRRVSATGLAALRRAPQRTRFLA</sequence>